<feature type="chain" id="PRO_5040138940" evidence="1">
    <location>
        <begin position="24"/>
        <end position="198"/>
    </location>
</feature>
<feature type="signal peptide" evidence="1">
    <location>
        <begin position="1"/>
        <end position="23"/>
    </location>
</feature>
<accession>A0A9R0EQ94</accession>
<proteinExistence type="predicted"/>
<organism evidence="2 3">
    <name type="scientific">Spodoptera frugiperda</name>
    <name type="common">Fall armyworm</name>
    <dbReference type="NCBI Taxonomy" id="7108"/>
    <lineage>
        <taxon>Eukaryota</taxon>
        <taxon>Metazoa</taxon>
        <taxon>Ecdysozoa</taxon>
        <taxon>Arthropoda</taxon>
        <taxon>Hexapoda</taxon>
        <taxon>Insecta</taxon>
        <taxon>Pterygota</taxon>
        <taxon>Neoptera</taxon>
        <taxon>Endopterygota</taxon>
        <taxon>Lepidoptera</taxon>
        <taxon>Glossata</taxon>
        <taxon>Ditrysia</taxon>
        <taxon>Noctuoidea</taxon>
        <taxon>Noctuidae</taxon>
        <taxon>Amphipyrinae</taxon>
        <taxon>Spodoptera</taxon>
    </lineage>
</organism>
<evidence type="ECO:0000256" key="1">
    <source>
        <dbReference type="SAM" id="SignalP"/>
    </source>
</evidence>
<evidence type="ECO:0000313" key="3">
    <source>
        <dbReference type="RefSeq" id="XP_035450483.2"/>
    </source>
</evidence>
<dbReference type="AlphaFoldDB" id="A0A9R0EQ94"/>
<name>A0A9R0EQ94_SPOFR</name>
<reference evidence="3" key="1">
    <citation type="submission" date="2025-08" db="UniProtKB">
        <authorList>
            <consortium name="RefSeq"/>
        </authorList>
    </citation>
    <scope>IDENTIFICATION</scope>
    <source>
        <tissue evidence="3">Whole larval tissue</tissue>
    </source>
</reference>
<dbReference type="GeneID" id="118276326"/>
<sequence>MNNSHLKKVICITALCTIASVIALSDVNQNCMAKNNGTTSNDYLIGTWYFVYQFDHIGPIPTCTCPNVTFTRPTEEELSGYRAKYGRYDLPHNITEDSLVADKGYHMKGLLLGGLETKTYILDPKSHMIGGLDGYEVMVYRRIDEKFAFFWRCAMRGHVRWLMTKDRNATDEEMQLAIKDRREVFNKEIRKYCRDICY</sequence>
<keyword evidence="1" id="KW-0732">Signal</keyword>
<protein>
    <submittedName>
        <fullName evidence="3">Uncharacterized protein LOC118276326</fullName>
    </submittedName>
</protein>
<gene>
    <name evidence="3" type="primary">LOC118276326</name>
</gene>
<dbReference type="RefSeq" id="XP_035450483.2">
    <property type="nucleotide sequence ID" value="XM_035594590.2"/>
</dbReference>
<dbReference type="OrthoDB" id="7142391at2759"/>
<evidence type="ECO:0000313" key="2">
    <source>
        <dbReference type="Proteomes" id="UP000829999"/>
    </source>
</evidence>
<dbReference type="Proteomes" id="UP000829999">
    <property type="component" value="Chromosome 31"/>
</dbReference>
<keyword evidence="2" id="KW-1185">Reference proteome</keyword>